<dbReference type="PANTHER" id="PTHR43175">
    <property type="entry name" value="CARBONIC ANHYDRASE"/>
    <property type="match status" value="1"/>
</dbReference>
<dbReference type="EC" id="4.2.1.1" evidence="5"/>
<dbReference type="EMBL" id="JAFEKC020000004">
    <property type="protein sequence ID" value="KAK0515179.1"/>
    <property type="molecule type" value="Genomic_DNA"/>
</dbReference>
<evidence type="ECO:0000313" key="6">
    <source>
        <dbReference type="EMBL" id="KAK0515179.1"/>
    </source>
</evidence>
<dbReference type="GO" id="GO:0004089">
    <property type="term" value="F:carbonate dehydratase activity"/>
    <property type="evidence" value="ECO:0007669"/>
    <property type="project" value="UniProtKB-UniRule"/>
</dbReference>
<gene>
    <name evidence="6" type="ORF">JMJ35_002558</name>
</gene>
<protein>
    <recommendedName>
        <fullName evidence="5">Carbonic anhydrase</fullName>
        <ecNumber evidence="5">4.2.1.1</ecNumber>
    </recommendedName>
    <alternativeName>
        <fullName evidence="5">Carbonate dehydratase</fullName>
    </alternativeName>
</protein>
<evidence type="ECO:0000256" key="2">
    <source>
        <dbReference type="ARBA" id="ARBA00022723"/>
    </source>
</evidence>
<dbReference type="Proteomes" id="UP001166286">
    <property type="component" value="Unassembled WGS sequence"/>
</dbReference>
<dbReference type="AlphaFoldDB" id="A0AA39R7L7"/>
<dbReference type="Gene3D" id="3.40.1050.10">
    <property type="entry name" value="Carbonic anhydrase"/>
    <property type="match status" value="1"/>
</dbReference>
<evidence type="ECO:0000256" key="5">
    <source>
        <dbReference type="RuleBase" id="RU003956"/>
    </source>
</evidence>
<keyword evidence="5" id="KW-0456">Lyase</keyword>
<feature type="binding site" evidence="4">
    <location>
        <position position="48"/>
    </location>
    <ligand>
        <name>Zn(2+)</name>
        <dbReference type="ChEBI" id="CHEBI:29105"/>
    </ligand>
</feature>
<dbReference type="Pfam" id="PF00484">
    <property type="entry name" value="Pro_CA"/>
    <property type="match status" value="1"/>
</dbReference>
<accession>A0AA39R7L7</accession>
<comment type="similarity">
    <text evidence="1 5">Belongs to the beta-class carbonic anhydrase family.</text>
</comment>
<evidence type="ECO:0000256" key="1">
    <source>
        <dbReference type="ARBA" id="ARBA00006217"/>
    </source>
</evidence>
<comment type="caution">
    <text evidence="6">The sequence shown here is derived from an EMBL/GenBank/DDBJ whole genome shotgun (WGS) entry which is preliminary data.</text>
</comment>
<proteinExistence type="inferred from homology"/>
<keyword evidence="7" id="KW-1185">Reference proteome</keyword>
<feature type="binding site" evidence="4">
    <location>
        <position position="103"/>
    </location>
    <ligand>
        <name>Zn(2+)</name>
        <dbReference type="ChEBI" id="CHEBI:29105"/>
    </ligand>
</feature>
<dbReference type="PANTHER" id="PTHR43175:SF3">
    <property type="entry name" value="CARBON DISULFIDE HYDROLASE"/>
    <property type="match status" value="1"/>
</dbReference>
<dbReference type="InterPro" id="IPR001765">
    <property type="entry name" value="Carbonic_anhydrase"/>
</dbReference>
<comment type="function">
    <text evidence="5">Reversible hydration of carbon dioxide.</text>
</comment>
<evidence type="ECO:0000256" key="3">
    <source>
        <dbReference type="ARBA" id="ARBA00022833"/>
    </source>
</evidence>
<sequence>MATESKKVASWLTRNKEYAESYTAAPNWADFGKMVSDEGATMIVCCFDPRQNPTAFFGLKPGDAAILANAGGRINDNTLRSIECLDQLTAAKGGVTTIVVAHHTDCGMTHITDEEIKTKLKERAPEKARDIEGMEFGEITDLKKAVSEDMKILKASPYLSKSVKVLGFLFDIFDGTLEEIKL</sequence>
<evidence type="ECO:0000313" key="7">
    <source>
        <dbReference type="Proteomes" id="UP001166286"/>
    </source>
</evidence>
<reference evidence="6" key="1">
    <citation type="submission" date="2023-03" db="EMBL/GenBank/DDBJ databases">
        <title>Complete genome of Cladonia borealis.</title>
        <authorList>
            <person name="Park H."/>
        </authorList>
    </citation>
    <scope>NUCLEOTIDE SEQUENCE</scope>
    <source>
        <strain evidence="6">ANT050790</strain>
    </source>
</reference>
<dbReference type="GO" id="GO:0008270">
    <property type="term" value="F:zinc ion binding"/>
    <property type="evidence" value="ECO:0007669"/>
    <property type="project" value="UniProtKB-UniRule"/>
</dbReference>
<dbReference type="SUPFAM" id="SSF53056">
    <property type="entry name" value="beta-carbonic anhydrase, cab"/>
    <property type="match status" value="1"/>
</dbReference>
<comment type="catalytic activity">
    <reaction evidence="5">
        <text>hydrogencarbonate + H(+) = CO2 + H2O</text>
        <dbReference type="Rhea" id="RHEA:10748"/>
        <dbReference type="ChEBI" id="CHEBI:15377"/>
        <dbReference type="ChEBI" id="CHEBI:15378"/>
        <dbReference type="ChEBI" id="CHEBI:16526"/>
        <dbReference type="ChEBI" id="CHEBI:17544"/>
        <dbReference type="EC" id="4.2.1.1"/>
    </reaction>
</comment>
<feature type="binding site" evidence="4">
    <location>
        <position position="106"/>
    </location>
    <ligand>
        <name>Zn(2+)</name>
        <dbReference type="ChEBI" id="CHEBI:29105"/>
    </ligand>
</feature>
<keyword evidence="3 4" id="KW-0862">Zinc</keyword>
<organism evidence="6 7">
    <name type="scientific">Cladonia borealis</name>
    <dbReference type="NCBI Taxonomy" id="184061"/>
    <lineage>
        <taxon>Eukaryota</taxon>
        <taxon>Fungi</taxon>
        <taxon>Dikarya</taxon>
        <taxon>Ascomycota</taxon>
        <taxon>Pezizomycotina</taxon>
        <taxon>Lecanoromycetes</taxon>
        <taxon>OSLEUM clade</taxon>
        <taxon>Lecanoromycetidae</taxon>
        <taxon>Lecanorales</taxon>
        <taxon>Lecanorineae</taxon>
        <taxon>Cladoniaceae</taxon>
        <taxon>Cladonia</taxon>
    </lineage>
</organism>
<keyword evidence="2 4" id="KW-0479">Metal-binding</keyword>
<comment type="cofactor">
    <cofactor evidence="4">
        <name>Zn(2+)</name>
        <dbReference type="ChEBI" id="CHEBI:29105"/>
    </cofactor>
    <text evidence="4">Binds 1 zinc ion per subunit.</text>
</comment>
<dbReference type="CDD" id="cd03379">
    <property type="entry name" value="beta_CA_cladeD"/>
    <property type="match status" value="1"/>
</dbReference>
<dbReference type="SMART" id="SM00947">
    <property type="entry name" value="Pro_CA"/>
    <property type="match status" value="1"/>
</dbReference>
<name>A0AA39R7L7_9LECA</name>
<feature type="binding site" evidence="4">
    <location>
        <position position="46"/>
    </location>
    <ligand>
        <name>Zn(2+)</name>
        <dbReference type="ChEBI" id="CHEBI:29105"/>
    </ligand>
</feature>
<dbReference type="InterPro" id="IPR036874">
    <property type="entry name" value="Carbonic_anhydrase_sf"/>
</dbReference>
<evidence type="ECO:0000256" key="4">
    <source>
        <dbReference type="PIRSR" id="PIRSR601765-1"/>
    </source>
</evidence>